<sequence>MKLNAFTALFFAATANAITFDDLSAEEQRALTAELDEWKASEDGQVALARGLIPKPSKLEAAGELSQVERFFASKQAVERLRLEQPHATFSVNHPFALLTPEEFADMVRGSFEQSQKLREGVEVETRQLAAEAKDSVDWTTHKCLPEVRNQGKCGSCYAFAAVAVAEFAHCLNTGEKVDIAVQQLVSCDRSSGGGCDGGSARSAMDTLARSPMCLAADYPYTSGTTKVNGECASAKCPVKKELKIGMAVRTSGEGNLVASLQQRPTAVTVEAGNDAWRHYSGGVVTSCPGARSDHAVLAVAYGVENGIPFYKIKNSWGANWGDKGYIKLQRDAKNTYSGMCNVGEGPMYHRPRK</sequence>
<keyword evidence="6" id="KW-1185">Reference proteome</keyword>
<dbReference type="SUPFAM" id="SSF54001">
    <property type="entry name" value="Cysteine proteinases"/>
    <property type="match status" value="1"/>
</dbReference>
<accession>A0A1V9YDD2</accession>
<dbReference type="InterPro" id="IPR000668">
    <property type="entry name" value="Peptidase_C1A_C"/>
</dbReference>
<feature type="signal peptide" evidence="3">
    <location>
        <begin position="1"/>
        <end position="17"/>
    </location>
</feature>
<comment type="similarity">
    <text evidence="1">Belongs to the peptidase C1 family.</text>
</comment>
<keyword evidence="3" id="KW-0732">Signal</keyword>
<protein>
    <submittedName>
        <fullName evidence="5">Cysteine protease family C01A</fullName>
    </submittedName>
</protein>
<name>A0A1V9YDD2_ACHHY</name>
<dbReference type="EMBL" id="JNBR01002085">
    <property type="protein sequence ID" value="OQR83718.1"/>
    <property type="molecule type" value="Genomic_DNA"/>
</dbReference>
<feature type="chain" id="PRO_5018741036" evidence="3">
    <location>
        <begin position="18"/>
        <end position="354"/>
    </location>
</feature>
<dbReference type="InterPro" id="IPR039417">
    <property type="entry name" value="Peptidase_C1A_papain-like"/>
</dbReference>
<dbReference type="InterPro" id="IPR000169">
    <property type="entry name" value="Pept_cys_AS"/>
</dbReference>
<dbReference type="InterPro" id="IPR013128">
    <property type="entry name" value="Peptidase_C1A"/>
</dbReference>
<evidence type="ECO:0000313" key="6">
    <source>
        <dbReference type="Proteomes" id="UP000243579"/>
    </source>
</evidence>
<keyword evidence="2" id="KW-0865">Zymogen</keyword>
<dbReference type="CDD" id="cd02248">
    <property type="entry name" value="Peptidase_C1A"/>
    <property type="match status" value="1"/>
</dbReference>
<evidence type="ECO:0000256" key="3">
    <source>
        <dbReference type="SAM" id="SignalP"/>
    </source>
</evidence>
<dbReference type="Gene3D" id="3.90.70.10">
    <property type="entry name" value="Cysteine proteinases"/>
    <property type="match status" value="1"/>
</dbReference>
<dbReference type="GO" id="GO:0008234">
    <property type="term" value="F:cysteine-type peptidase activity"/>
    <property type="evidence" value="ECO:0007669"/>
    <property type="project" value="InterPro"/>
</dbReference>
<dbReference type="STRING" id="1202772.A0A1V9YDD2"/>
<keyword evidence="5" id="KW-0378">Hydrolase</keyword>
<dbReference type="OrthoDB" id="10253408at2759"/>
<dbReference type="GO" id="GO:0006508">
    <property type="term" value="P:proteolysis"/>
    <property type="evidence" value="ECO:0007669"/>
    <property type="project" value="UniProtKB-KW"/>
</dbReference>
<evidence type="ECO:0000256" key="1">
    <source>
        <dbReference type="ARBA" id="ARBA00008455"/>
    </source>
</evidence>
<evidence type="ECO:0000259" key="4">
    <source>
        <dbReference type="SMART" id="SM00645"/>
    </source>
</evidence>
<organism evidence="5 6">
    <name type="scientific">Achlya hypogyna</name>
    <name type="common">Oomycete</name>
    <name type="synonym">Protoachlya hypogyna</name>
    <dbReference type="NCBI Taxonomy" id="1202772"/>
    <lineage>
        <taxon>Eukaryota</taxon>
        <taxon>Sar</taxon>
        <taxon>Stramenopiles</taxon>
        <taxon>Oomycota</taxon>
        <taxon>Saprolegniomycetes</taxon>
        <taxon>Saprolegniales</taxon>
        <taxon>Achlyaceae</taxon>
        <taxon>Achlya</taxon>
    </lineage>
</organism>
<dbReference type="PROSITE" id="PS00139">
    <property type="entry name" value="THIOL_PROTEASE_CYS"/>
    <property type="match status" value="1"/>
</dbReference>
<gene>
    <name evidence="5" type="ORF">ACHHYP_14364</name>
</gene>
<evidence type="ECO:0000256" key="2">
    <source>
        <dbReference type="ARBA" id="ARBA00023145"/>
    </source>
</evidence>
<reference evidence="5 6" key="1">
    <citation type="journal article" date="2014" name="Genome Biol. Evol.">
        <title>The secreted proteins of Achlya hypogyna and Thraustotheca clavata identify the ancestral oomycete secretome and reveal gene acquisitions by horizontal gene transfer.</title>
        <authorList>
            <person name="Misner I."/>
            <person name="Blouin N."/>
            <person name="Leonard G."/>
            <person name="Richards T.A."/>
            <person name="Lane C.E."/>
        </authorList>
    </citation>
    <scope>NUCLEOTIDE SEQUENCE [LARGE SCALE GENOMIC DNA]</scope>
    <source>
        <strain evidence="5 6">ATCC 48635</strain>
    </source>
</reference>
<dbReference type="PANTHER" id="PTHR12411">
    <property type="entry name" value="CYSTEINE PROTEASE FAMILY C1-RELATED"/>
    <property type="match status" value="1"/>
</dbReference>
<proteinExistence type="inferred from homology"/>
<dbReference type="InterPro" id="IPR038765">
    <property type="entry name" value="Papain-like_cys_pep_sf"/>
</dbReference>
<dbReference type="Pfam" id="PF00112">
    <property type="entry name" value="Peptidase_C1"/>
    <property type="match status" value="1"/>
</dbReference>
<keyword evidence="5" id="KW-0645">Protease</keyword>
<comment type="caution">
    <text evidence="5">The sequence shown here is derived from an EMBL/GenBank/DDBJ whole genome shotgun (WGS) entry which is preliminary data.</text>
</comment>
<dbReference type="AlphaFoldDB" id="A0A1V9YDD2"/>
<dbReference type="Proteomes" id="UP000243579">
    <property type="component" value="Unassembled WGS sequence"/>
</dbReference>
<dbReference type="SMART" id="SM00645">
    <property type="entry name" value="Pept_C1"/>
    <property type="match status" value="1"/>
</dbReference>
<evidence type="ECO:0000313" key="5">
    <source>
        <dbReference type="EMBL" id="OQR83718.1"/>
    </source>
</evidence>
<feature type="domain" description="Peptidase C1A papain C-terminal" evidence="4">
    <location>
        <begin position="133"/>
        <end position="351"/>
    </location>
</feature>